<feature type="region of interest" description="Disordered" evidence="6">
    <location>
        <begin position="1"/>
        <end position="27"/>
    </location>
</feature>
<dbReference type="GO" id="GO:0051082">
    <property type="term" value="F:unfolded protein binding"/>
    <property type="evidence" value="ECO:0007669"/>
    <property type="project" value="TreeGrafter"/>
</dbReference>
<dbReference type="PANTHER" id="PTHR12800">
    <property type="entry name" value="CDC37-RELATED"/>
    <property type="match status" value="1"/>
</dbReference>
<dbReference type="FunFam" id="1.20.58.610:FF:000001">
    <property type="entry name" value="Hsp90 co-chaperone Cdc37-like 1"/>
    <property type="match status" value="1"/>
</dbReference>
<dbReference type="SMART" id="SM01071">
    <property type="entry name" value="CDC37_N"/>
    <property type="match status" value="1"/>
</dbReference>
<dbReference type="GO" id="GO:0019901">
    <property type="term" value="F:protein kinase binding"/>
    <property type="evidence" value="ECO:0007669"/>
    <property type="project" value="InterPro"/>
</dbReference>
<evidence type="ECO:0000256" key="6">
    <source>
        <dbReference type="SAM" id="MobiDB-lite"/>
    </source>
</evidence>
<dbReference type="InterPro" id="IPR013874">
    <property type="entry name" value="Cdc37_Hsp90-bd"/>
</dbReference>
<keyword evidence="3" id="KW-0963">Cytoplasm</keyword>
<feature type="compositionally biased region" description="Basic and acidic residues" evidence="6">
    <location>
        <begin position="1"/>
        <end position="13"/>
    </location>
</feature>
<evidence type="ECO:0000313" key="11">
    <source>
        <dbReference type="Proteomes" id="UP000494206"/>
    </source>
</evidence>
<evidence type="ECO:0000259" key="7">
    <source>
        <dbReference type="SMART" id="SM01069"/>
    </source>
</evidence>
<keyword evidence="11" id="KW-1185">Reference proteome</keyword>
<evidence type="ECO:0000256" key="3">
    <source>
        <dbReference type="ARBA" id="ARBA00022490"/>
    </source>
</evidence>
<dbReference type="GO" id="GO:0006457">
    <property type="term" value="P:protein folding"/>
    <property type="evidence" value="ECO:0007669"/>
    <property type="project" value="TreeGrafter"/>
</dbReference>
<proteinExistence type="inferred from homology"/>
<dbReference type="GO" id="GO:0031072">
    <property type="term" value="F:heat shock protein binding"/>
    <property type="evidence" value="ECO:0007669"/>
    <property type="project" value="TreeGrafter"/>
</dbReference>
<evidence type="ECO:0000256" key="5">
    <source>
        <dbReference type="ARBA" id="ARBA00031396"/>
    </source>
</evidence>
<comment type="caution">
    <text evidence="10">The sequence shown here is derived from an EMBL/GenBank/DDBJ whole genome shotgun (WGS) entry which is preliminary data.</text>
</comment>
<feature type="compositionally biased region" description="Acidic residues" evidence="6">
    <location>
        <begin position="356"/>
        <end position="380"/>
    </location>
</feature>
<evidence type="ECO:0000256" key="4">
    <source>
        <dbReference type="ARBA" id="ARBA00023186"/>
    </source>
</evidence>
<feature type="domain" description="Cdc37 N-terminal" evidence="9">
    <location>
        <begin position="2"/>
        <end position="125"/>
    </location>
</feature>
<dbReference type="GO" id="GO:0050821">
    <property type="term" value="P:protein stabilization"/>
    <property type="evidence" value="ECO:0007669"/>
    <property type="project" value="TreeGrafter"/>
</dbReference>
<dbReference type="OrthoDB" id="440202at2759"/>
<dbReference type="GO" id="GO:0005737">
    <property type="term" value="C:cytoplasm"/>
    <property type="evidence" value="ECO:0007669"/>
    <property type="project" value="UniProtKB-SubCell"/>
</dbReference>
<evidence type="ECO:0000259" key="8">
    <source>
        <dbReference type="SMART" id="SM01070"/>
    </source>
</evidence>
<evidence type="ECO:0000313" key="10">
    <source>
        <dbReference type="EMBL" id="CAB3404827.1"/>
    </source>
</evidence>
<dbReference type="InterPro" id="IPR004918">
    <property type="entry name" value="Cdc37"/>
</dbReference>
<accession>A0A8S1EXM7</accession>
<gene>
    <name evidence="10" type="ORF">CBOVIS_LOCUS7095</name>
</gene>
<keyword evidence="4" id="KW-0143">Chaperone</keyword>
<dbReference type="Pfam" id="PF03234">
    <property type="entry name" value="CDC37_N"/>
    <property type="match status" value="1"/>
</dbReference>
<name>A0A8S1EXM7_9PELO</name>
<dbReference type="Gene3D" id="1.20.58.610">
    <property type="entry name" value="Cdc37, Hsp90 binding domain"/>
    <property type="match status" value="1"/>
</dbReference>
<evidence type="ECO:0000256" key="2">
    <source>
        <dbReference type="ARBA" id="ARBA00006222"/>
    </source>
</evidence>
<dbReference type="Pfam" id="PF08565">
    <property type="entry name" value="CDC37_M"/>
    <property type="match status" value="1"/>
</dbReference>
<dbReference type="SMART" id="SM01070">
    <property type="entry name" value="CDC37_M"/>
    <property type="match status" value="1"/>
</dbReference>
<feature type="region of interest" description="Disordered" evidence="6">
    <location>
        <begin position="351"/>
        <end position="380"/>
    </location>
</feature>
<dbReference type="GO" id="GO:0051087">
    <property type="term" value="F:protein-folding chaperone binding"/>
    <property type="evidence" value="ECO:0007669"/>
    <property type="project" value="TreeGrafter"/>
</dbReference>
<dbReference type="SMART" id="SM01069">
    <property type="entry name" value="CDC37_C"/>
    <property type="match status" value="1"/>
</dbReference>
<reference evidence="10 11" key="1">
    <citation type="submission" date="2020-04" db="EMBL/GenBank/DDBJ databases">
        <authorList>
            <person name="Laetsch R D."/>
            <person name="Stevens L."/>
            <person name="Kumar S."/>
            <person name="Blaxter L. M."/>
        </authorList>
    </citation>
    <scope>NUCLEOTIDE SEQUENCE [LARGE SCALE GENOMIC DNA]</scope>
</reference>
<protein>
    <recommendedName>
        <fullName evidence="5">Hsp90 chaperone protein kinase-targeting subunit</fullName>
    </recommendedName>
</protein>
<feature type="compositionally biased region" description="Basic and acidic residues" evidence="6">
    <location>
        <begin position="41"/>
        <end position="56"/>
    </location>
</feature>
<comment type="similarity">
    <text evidence="2">Belongs to the CDC37 family.</text>
</comment>
<evidence type="ECO:0000256" key="1">
    <source>
        <dbReference type="ARBA" id="ARBA00004496"/>
    </source>
</evidence>
<dbReference type="SUPFAM" id="SSF101391">
    <property type="entry name" value="Hsp90 co-chaperone CDC37"/>
    <property type="match status" value="1"/>
</dbReference>
<organism evidence="10 11">
    <name type="scientific">Caenorhabditis bovis</name>
    <dbReference type="NCBI Taxonomy" id="2654633"/>
    <lineage>
        <taxon>Eukaryota</taxon>
        <taxon>Metazoa</taxon>
        <taxon>Ecdysozoa</taxon>
        <taxon>Nematoda</taxon>
        <taxon>Chromadorea</taxon>
        <taxon>Rhabditida</taxon>
        <taxon>Rhabditina</taxon>
        <taxon>Rhabditomorpha</taxon>
        <taxon>Rhabditoidea</taxon>
        <taxon>Rhabditidae</taxon>
        <taxon>Peloderinae</taxon>
        <taxon>Caenorhabditis</taxon>
    </lineage>
</organism>
<dbReference type="InterPro" id="IPR013873">
    <property type="entry name" value="Cdc37_C"/>
</dbReference>
<dbReference type="Pfam" id="PF08564">
    <property type="entry name" value="CDC37_C"/>
    <property type="match status" value="1"/>
</dbReference>
<dbReference type="PANTHER" id="PTHR12800:SF4">
    <property type="entry name" value="HSP90 CO-CHAPERONE CDC37"/>
    <property type="match status" value="1"/>
</dbReference>
<dbReference type="InterPro" id="IPR013855">
    <property type="entry name" value="Cdc37_N_dom"/>
</dbReference>
<feature type="region of interest" description="Disordered" evidence="6">
    <location>
        <begin position="41"/>
        <end position="77"/>
    </location>
</feature>
<comment type="subcellular location">
    <subcellularLocation>
        <location evidence="1">Cytoplasm</location>
    </subcellularLocation>
</comment>
<evidence type="ECO:0000259" key="9">
    <source>
        <dbReference type="SMART" id="SM01071"/>
    </source>
</evidence>
<dbReference type="EMBL" id="CADEPM010000004">
    <property type="protein sequence ID" value="CAB3404827.1"/>
    <property type="molecule type" value="Genomic_DNA"/>
</dbReference>
<feature type="domain" description="Cdc37 Hsp90 binding" evidence="8">
    <location>
        <begin position="128"/>
        <end position="284"/>
    </location>
</feature>
<dbReference type="Gene3D" id="6.10.140.250">
    <property type="match status" value="1"/>
</dbReference>
<sequence>MPIDYSKWKKIEVSDDEDDTHPNIDTPSLFRWRHQARLERMAEKKQEKERLEREKNSVTTKLQDLESKLASTNIDEADKEKIQKELDEVKEQEAKWRAKEKELEEQEKLEPWNIDTIGHEAFSYSRINKISDQKDQPTNSEEDDSRRMAQFCEDNELSLQTYGRLTSLKATEEYLLEHPHLACEFAANYLTIECLNLAIDKKDEEMGIMAQQCIILQYILELSKNLKAVSTNTNLLRSFFKKFAAADPMYMKTFQEEVAAFQERLRIRAQEKREAAAAEYEAEERAKRIETSPGGLDPQEVFETLPEEMQKCFETQDIEALKELAMKMDEEVFMYHFQRCVDSGLWVPEKKGAEESGQDVTDDGDDEDDGADADVETDTGAETETVVIFCNSTFTIQVDL</sequence>
<dbReference type="Proteomes" id="UP000494206">
    <property type="component" value="Unassembled WGS sequence"/>
</dbReference>
<feature type="domain" description="Cdc37 C-terminal" evidence="7">
    <location>
        <begin position="289"/>
        <end position="382"/>
    </location>
</feature>
<dbReference type="AlphaFoldDB" id="A0A8S1EXM7"/>
<dbReference type="InterPro" id="IPR038189">
    <property type="entry name" value="Cdc37_Hsp90-bd_sf"/>
</dbReference>